<reference evidence="3" key="1">
    <citation type="submission" date="2018-05" db="EMBL/GenBank/DDBJ databases">
        <authorList>
            <person name="Lanie J.A."/>
            <person name="Ng W.-L."/>
            <person name="Kazmierczak K.M."/>
            <person name="Andrzejewski T.M."/>
            <person name="Davidsen T.M."/>
            <person name="Wayne K.J."/>
            <person name="Tettelin H."/>
            <person name="Glass J.I."/>
            <person name="Rusch D."/>
            <person name="Podicherti R."/>
            <person name="Tsui H.-C.T."/>
            <person name="Winkler M.E."/>
        </authorList>
    </citation>
    <scope>NUCLEOTIDE SEQUENCE</scope>
</reference>
<sequence>EIVSRVRTLIVIDDESTTRKTFFNIVGELENQLPELKTAVHLVIHDWADPSYPQKNNNLKFDFHSLTSGQWRFEPVKANHRNYHPTRNAIGNGLDKSEYLNLSFGRTPLHTLPARNPEIKPIANGKILVLGTGEFQYLPFRWAEKLEAEGHDVSFQSTTRSPLLAGVGIESILELEDGYGDGISNYLYNTHPDQFDQVFLCCESKSHILPPQLLDYPNLEPVYF</sequence>
<proteinExistence type="predicted"/>
<dbReference type="Pfam" id="PF15609">
    <property type="entry name" value="PRTase_2"/>
    <property type="match status" value="1"/>
</dbReference>
<feature type="domain" description="TRSP" evidence="1">
    <location>
        <begin position="123"/>
        <end position="206"/>
    </location>
</feature>
<dbReference type="AlphaFoldDB" id="A0A383DQU9"/>
<protein>
    <recommendedName>
        <fullName evidence="4">TRSP domain-containing protein</fullName>
    </recommendedName>
</protein>
<feature type="domain" description="Orotate phosphoribosyltransferase-like" evidence="2">
    <location>
        <begin position="3"/>
        <end position="59"/>
    </location>
</feature>
<dbReference type="EMBL" id="UINC01218963">
    <property type="protein sequence ID" value="SVE46218.1"/>
    <property type="molecule type" value="Genomic_DNA"/>
</dbReference>
<evidence type="ECO:0000259" key="2">
    <source>
        <dbReference type="Pfam" id="PF15609"/>
    </source>
</evidence>
<organism evidence="3">
    <name type="scientific">marine metagenome</name>
    <dbReference type="NCBI Taxonomy" id="408172"/>
    <lineage>
        <taxon>unclassified sequences</taxon>
        <taxon>metagenomes</taxon>
        <taxon>ecological metagenomes</taxon>
    </lineage>
</organism>
<evidence type="ECO:0000313" key="3">
    <source>
        <dbReference type="EMBL" id="SVE46218.1"/>
    </source>
</evidence>
<name>A0A383DQU9_9ZZZZ</name>
<gene>
    <name evidence="3" type="ORF">METZ01_LOCUS499072</name>
</gene>
<evidence type="ECO:0008006" key="4">
    <source>
        <dbReference type="Google" id="ProtNLM"/>
    </source>
</evidence>
<dbReference type="Pfam" id="PF12500">
    <property type="entry name" value="TRSP"/>
    <property type="match status" value="1"/>
</dbReference>
<accession>A0A383DQU9</accession>
<evidence type="ECO:0000259" key="1">
    <source>
        <dbReference type="Pfam" id="PF12500"/>
    </source>
</evidence>
<dbReference type="InterPro" id="IPR022537">
    <property type="entry name" value="TRSP_dom"/>
</dbReference>
<dbReference type="InterPro" id="IPR041688">
    <property type="entry name" value="PRTase_2"/>
</dbReference>
<feature type="non-terminal residue" evidence="3">
    <location>
        <position position="1"/>
    </location>
</feature>